<keyword evidence="13" id="KW-1185">Reference proteome</keyword>
<feature type="domain" description="ABC transmembrane type-1" evidence="11">
    <location>
        <begin position="96"/>
        <end position="364"/>
    </location>
</feature>
<evidence type="ECO:0000256" key="7">
    <source>
        <dbReference type="ARBA" id="ARBA00022989"/>
    </source>
</evidence>
<feature type="domain" description="ABC transporter" evidence="10">
    <location>
        <begin position="399"/>
        <end position="634"/>
    </location>
</feature>
<evidence type="ECO:0000256" key="9">
    <source>
        <dbReference type="SAM" id="Phobius"/>
    </source>
</evidence>
<feature type="transmembrane region" description="Helical" evidence="9">
    <location>
        <begin position="20"/>
        <end position="44"/>
    </location>
</feature>
<name>A0A518CXY7_9BACT</name>
<proteinExistence type="predicted"/>
<dbReference type="AlphaFoldDB" id="A0A518CXY7"/>
<evidence type="ECO:0000256" key="3">
    <source>
        <dbReference type="ARBA" id="ARBA00022475"/>
    </source>
</evidence>
<dbReference type="Gene3D" id="3.40.50.300">
    <property type="entry name" value="P-loop containing nucleotide triphosphate hydrolases"/>
    <property type="match status" value="1"/>
</dbReference>
<evidence type="ECO:0000313" key="12">
    <source>
        <dbReference type="EMBL" id="QDU84078.1"/>
    </source>
</evidence>
<evidence type="ECO:0000256" key="6">
    <source>
        <dbReference type="ARBA" id="ARBA00022840"/>
    </source>
</evidence>
<dbReference type="FunFam" id="3.40.50.300:FF:000221">
    <property type="entry name" value="Multidrug ABC transporter ATP-binding protein"/>
    <property type="match status" value="1"/>
</dbReference>
<keyword evidence="7 9" id="KW-1133">Transmembrane helix</keyword>
<keyword evidence="3" id="KW-1003">Cell membrane</keyword>
<dbReference type="Gene3D" id="1.20.1560.10">
    <property type="entry name" value="ABC transporter type 1, transmembrane domain"/>
    <property type="match status" value="1"/>
</dbReference>
<keyword evidence="6 12" id="KW-0067">ATP-binding</keyword>
<dbReference type="PANTHER" id="PTHR43394:SF7">
    <property type="entry name" value="ABC TRANSPORTER B FAMILY MEMBER 28"/>
    <property type="match status" value="1"/>
</dbReference>
<protein>
    <submittedName>
        <fullName evidence="12">Lipid A export ATP-binding/permease protein MsbA</fullName>
        <ecNumber evidence="12">3.6.3.-</ecNumber>
    </submittedName>
</protein>
<evidence type="ECO:0000256" key="4">
    <source>
        <dbReference type="ARBA" id="ARBA00022692"/>
    </source>
</evidence>
<dbReference type="GO" id="GO:0090374">
    <property type="term" value="P:oligopeptide export from mitochondrion"/>
    <property type="evidence" value="ECO:0007669"/>
    <property type="project" value="TreeGrafter"/>
</dbReference>
<dbReference type="Pfam" id="PF00664">
    <property type="entry name" value="ABC_membrane"/>
    <property type="match status" value="1"/>
</dbReference>
<keyword evidence="4 9" id="KW-0812">Transmembrane</keyword>
<organism evidence="12 13">
    <name type="scientific">Rohdeia mirabilis</name>
    <dbReference type="NCBI Taxonomy" id="2528008"/>
    <lineage>
        <taxon>Bacteria</taxon>
        <taxon>Pseudomonadati</taxon>
        <taxon>Planctomycetota</taxon>
        <taxon>Planctomycetia</taxon>
        <taxon>Planctomycetia incertae sedis</taxon>
        <taxon>Rohdeia</taxon>
    </lineage>
</organism>
<dbReference type="Pfam" id="PF00005">
    <property type="entry name" value="ABC_tran"/>
    <property type="match status" value="1"/>
</dbReference>
<dbReference type="InterPro" id="IPR017871">
    <property type="entry name" value="ABC_transporter-like_CS"/>
</dbReference>
<dbReference type="EMBL" id="CP036290">
    <property type="protein sequence ID" value="QDU84078.1"/>
    <property type="molecule type" value="Genomic_DNA"/>
</dbReference>
<comment type="subcellular location">
    <subcellularLocation>
        <location evidence="1">Cell membrane</location>
        <topology evidence="1">Multi-pass membrane protein</topology>
    </subcellularLocation>
</comment>
<dbReference type="PANTHER" id="PTHR43394">
    <property type="entry name" value="ATP-DEPENDENT PERMEASE MDL1, MITOCHONDRIAL"/>
    <property type="match status" value="1"/>
</dbReference>
<dbReference type="InterPro" id="IPR039421">
    <property type="entry name" value="Type_1_exporter"/>
</dbReference>
<dbReference type="EC" id="3.6.3.-" evidence="12"/>
<feature type="transmembrane region" description="Helical" evidence="9">
    <location>
        <begin position="301"/>
        <end position="322"/>
    </location>
</feature>
<evidence type="ECO:0000256" key="1">
    <source>
        <dbReference type="ARBA" id="ARBA00004651"/>
    </source>
</evidence>
<evidence type="ECO:0000256" key="8">
    <source>
        <dbReference type="ARBA" id="ARBA00023136"/>
    </source>
</evidence>
<keyword evidence="12" id="KW-0378">Hydrolase</keyword>
<dbReference type="GO" id="GO:0015421">
    <property type="term" value="F:ABC-type oligopeptide transporter activity"/>
    <property type="evidence" value="ECO:0007669"/>
    <property type="project" value="TreeGrafter"/>
</dbReference>
<keyword evidence="2" id="KW-0813">Transport</keyword>
<dbReference type="GO" id="GO:0005524">
    <property type="term" value="F:ATP binding"/>
    <property type="evidence" value="ECO:0007669"/>
    <property type="project" value="UniProtKB-KW"/>
</dbReference>
<evidence type="ECO:0000256" key="2">
    <source>
        <dbReference type="ARBA" id="ARBA00022448"/>
    </source>
</evidence>
<dbReference type="InterPro" id="IPR036640">
    <property type="entry name" value="ABC1_TM_sf"/>
</dbReference>
<dbReference type="SUPFAM" id="SSF52540">
    <property type="entry name" value="P-loop containing nucleoside triphosphate hydrolases"/>
    <property type="match status" value="1"/>
</dbReference>
<evidence type="ECO:0000259" key="11">
    <source>
        <dbReference type="PROSITE" id="PS50929"/>
    </source>
</evidence>
<feature type="transmembrane region" description="Helical" evidence="9">
    <location>
        <begin position="115"/>
        <end position="139"/>
    </location>
</feature>
<dbReference type="PROSITE" id="PS50929">
    <property type="entry name" value="ABC_TM1F"/>
    <property type="match status" value="1"/>
</dbReference>
<gene>
    <name evidence="12" type="primary">msbA</name>
    <name evidence="12" type="ORF">Pla163_11800</name>
</gene>
<evidence type="ECO:0000256" key="5">
    <source>
        <dbReference type="ARBA" id="ARBA00022741"/>
    </source>
</evidence>
<keyword evidence="8 9" id="KW-0472">Membrane</keyword>
<dbReference type="OrthoDB" id="9762778at2"/>
<dbReference type="PROSITE" id="PS00211">
    <property type="entry name" value="ABC_TRANSPORTER_1"/>
    <property type="match status" value="1"/>
</dbReference>
<keyword evidence="5" id="KW-0547">Nucleotide-binding</keyword>
<accession>A0A518CXY7</accession>
<feature type="transmembrane region" description="Helical" evidence="9">
    <location>
        <begin position="204"/>
        <end position="237"/>
    </location>
</feature>
<dbReference type="GO" id="GO:0016887">
    <property type="term" value="F:ATP hydrolysis activity"/>
    <property type="evidence" value="ECO:0007669"/>
    <property type="project" value="InterPro"/>
</dbReference>
<evidence type="ECO:0000259" key="10">
    <source>
        <dbReference type="PROSITE" id="PS50893"/>
    </source>
</evidence>
<dbReference type="SMART" id="SM00382">
    <property type="entry name" value="AAA"/>
    <property type="match status" value="1"/>
</dbReference>
<dbReference type="SUPFAM" id="SSF90123">
    <property type="entry name" value="ABC transporter transmembrane region"/>
    <property type="match status" value="1"/>
</dbReference>
<dbReference type="GO" id="GO:0005886">
    <property type="term" value="C:plasma membrane"/>
    <property type="evidence" value="ECO:0007669"/>
    <property type="project" value="UniProtKB-SubCell"/>
</dbReference>
<dbReference type="InterPro" id="IPR027417">
    <property type="entry name" value="P-loop_NTPase"/>
</dbReference>
<reference evidence="12 13" key="1">
    <citation type="submission" date="2019-02" db="EMBL/GenBank/DDBJ databases">
        <title>Deep-cultivation of Planctomycetes and their phenomic and genomic characterization uncovers novel biology.</title>
        <authorList>
            <person name="Wiegand S."/>
            <person name="Jogler M."/>
            <person name="Boedeker C."/>
            <person name="Pinto D."/>
            <person name="Vollmers J."/>
            <person name="Rivas-Marin E."/>
            <person name="Kohn T."/>
            <person name="Peeters S.H."/>
            <person name="Heuer A."/>
            <person name="Rast P."/>
            <person name="Oberbeckmann S."/>
            <person name="Bunk B."/>
            <person name="Jeske O."/>
            <person name="Meyerdierks A."/>
            <person name="Storesund J.E."/>
            <person name="Kallscheuer N."/>
            <person name="Luecker S."/>
            <person name="Lage O.M."/>
            <person name="Pohl T."/>
            <person name="Merkel B.J."/>
            <person name="Hornburger P."/>
            <person name="Mueller R.-W."/>
            <person name="Bruemmer F."/>
            <person name="Labrenz M."/>
            <person name="Spormann A.M."/>
            <person name="Op den Camp H."/>
            <person name="Overmann J."/>
            <person name="Amann R."/>
            <person name="Jetten M.S.M."/>
            <person name="Mascher T."/>
            <person name="Medema M.H."/>
            <person name="Devos D.P."/>
            <person name="Kaster A.-K."/>
            <person name="Ovreas L."/>
            <person name="Rohde M."/>
            <person name="Galperin M.Y."/>
            <person name="Jogler C."/>
        </authorList>
    </citation>
    <scope>NUCLEOTIDE SEQUENCE [LARGE SCALE GENOMIC DNA]</scope>
    <source>
        <strain evidence="12 13">Pla163</strain>
    </source>
</reference>
<dbReference type="Proteomes" id="UP000319342">
    <property type="component" value="Chromosome"/>
</dbReference>
<sequence length="639" mass="68837">MQSSFKSFLRLLAPHAAPRIPALLVVVLLGTFASIGVVAALMLIEPLWGTLFPGAQIPGADVAGAVTGDAARGIAEGGANFADRVRASVDGLVVDLARSFSDVAPGEPPTRSGMLAAAASILAALGVITGFAQFGFVMLSRWVAFRMVIDLRLRLVRHLMGLSMRYHGRRSFGDVLSRISQDVQQTLFAIDVALKDLVQEPAQALAFLVVAILHAPTGMGIVILPVLLVVALPVVILSKKVRKRSRNSLTELGASVQALSQMFIGIRTVKAFRAEERELDAYERQNERYLRTSMRMVKTIATTRGLTAGFSLAGFAVILVALGFAVDPAASEDTMAGLTIFIVSIAQVYTKMKRTTNTVTRLQEAMGASQRLVEILGEEADVPDPAKPRPLERGLRDRLRLEDVSFSYVADDGPALEGLNLAVAAGETLALVGPSGSGKSTFMDLVARFIDPSSGRITVDGVDLREVSLDDWTRTYAMVDQAPFLFHTTIRENLRYARQDATDAQIEDAARAANIHDFIQSLPNGYDTDVEDGGARLSGGQRQRLAIARALLKEAPLLLLDEATSALDSESERSVQDALDRLMQGRTAIVIAHRLSTIRGADRIAVLEDGHLVELGTHDELLAREGTYARLHALQTSAS</sequence>
<dbReference type="InterPro" id="IPR003593">
    <property type="entry name" value="AAA+_ATPase"/>
</dbReference>
<dbReference type="PROSITE" id="PS50893">
    <property type="entry name" value="ABC_TRANSPORTER_2"/>
    <property type="match status" value="1"/>
</dbReference>
<dbReference type="InterPro" id="IPR003439">
    <property type="entry name" value="ABC_transporter-like_ATP-bd"/>
</dbReference>
<dbReference type="InterPro" id="IPR011527">
    <property type="entry name" value="ABC1_TM_dom"/>
</dbReference>
<evidence type="ECO:0000313" key="13">
    <source>
        <dbReference type="Proteomes" id="UP000319342"/>
    </source>
</evidence>
<dbReference type="RefSeq" id="WP_145184936.1">
    <property type="nucleotide sequence ID" value="NZ_CP036290.1"/>
</dbReference>